<organism evidence="1 2">
    <name type="scientific">Trichonephila clavata</name>
    <name type="common">Joro spider</name>
    <name type="synonym">Nephila clavata</name>
    <dbReference type="NCBI Taxonomy" id="2740835"/>
    <lineage>
        <taxon>Eukaryota</taxon>
        <taxon>Metazoa</taxon>
        <taxon>Ecdysozoa</taxon>
        <taxon>Arthropoda</taxon>
        <taxon>Chelicerata</taxon>
        <taxon>Arachnida</taxon>
        <taxon>Araneae</taxon>
        <taxon>Araneomorphae</taxon>
        <taxon>Entelegynae</taxon>
        <taxon>Araneoidea</taxon>
        <taxon>Nephilidae</taxon>
        <taxon>Trichonephila</taxon>
    </lineage>
</organism>
<proteinExistence type="predicted"/>
<protein>
    <submittedName>
        <fullName evidence="1">Uncharacterized protein</fullName>
    </submittedName>
</protein>
<dbReference type="AlphaFoldDB" id="A0A8X6H3Q0"/>
<accession>A0A8X6H3Q0</accession>
<sequence>MEAKYYLLKYALEAICNGDTNPAQSINILLGQINERSILQWIPAHIDIGGIECGDVLTKVAWDLDQPSTLSLEDKNSVARCKISHTRFIKPAIPETNCLRNFSSTAAIFRTSYYKGRYENISR</sequence>
<comment type="caution">
    <text evidence="1">The sequence shown here is derived from an EMBL/GenBank/DDBJ whole genome shotgun (WGS) entry which is preliminary data.</text>
</comment>
<dbReference type="Proteomes" id="UP000887116">
    <property type="component" value="Unassembled WGS sequence"/>
</dbReference>
<evidence type="ECO:0000313" key="1">
    <source>
        <dbReference type="EMBL" id="GFR15588.1"/>
    </source>
</evidence>
<name>A0A8X6H3Q0_TRICU</name>
<dbReference type="EMBL" id="BMAO01017425">
    <property type="protein sequence ID" value="GFR15588.1"/>
    <property type="molecule type" value="Genomic_DNA"/>
</dbReference>
<gene>
    <name evidence="1" type="ORF">TNCT_139171</name>
</gene>
<reference evidence="1" key="1">
    <citation type="submission" date="2020-07" db="EMBL/GenBank/DDBJ databases">
        <title>Multicomponent nature underlies the extraordinary mechanical properties of spider dragline silk.</title>
        <authorList>
            <person name="Kono N."/>
            <person name="Nakamura H."/>
            <person name="Mori M."/>
            <person name="Yoshida Y."/>
            <person name="Ohtoshi R."/>
            <person name="Malay A.D."/>
            <person name="Moran D.A.P."/>
            <person name="Tomita M."/>
            <person name="Numata K."/>
            <person name="Arakawa K."/>
        </authorList>
    </citation>
    <scope>NUCLEOTIDE SEQUENCE</scope>
</reference>
<keyword evidence="2" id="KW-1185">Reference proteome</keyword>
<evidence type="ECO:0000313" key="2">
    <source>
        <dbReference type="Proteomes" id="UP000887116"/>
    </source>
</evidence>